<feature type="compositionally biased region" description="Low complexity" evidence="4">
    <location>
        <begin position="1"/>
        <end position="12"/>
    </location>
</feature>
<dbReference type="AlphaFoldDB" id="A0A9X1DDX1"/>
<evidence type="ECO:0000256" key="1">
    <source>
        <dbReference type="ARBA" id="ARBA00022676"/>
    </source>
</evidence>
<dbReference type="PANTHER" id="PTHR34106">
    <property type="entry name" value="GLYCOSIDASE"/>
    <property type="match status" value="1"/>
</dbReference>
<dbReference type="Gene3D" id="2.115.10.20">
    <property type="entry name" value="Glycosyl hydrolase domain, family 43"/>
    <property type="match status" value="1"/>
</dbReference>
<feature type="region of interest" description="Disordered" evidence="4">
    <location>
        <begin position="1"/>
        <end position="20"/>
    </location>
</feature>
<evidence type="ECO:0000313" key="6">
    <source>
        <dbReference type="Proteomes" id="UP001138757"/>
    </source>
</evidence>
<protein>
    <submittedName>
        <fullName evidence="5">Glycosidase</fullName>
    </submittedName>
</protein>
<keyword evidence="2" id="KW-0808">Transferase</keyword>
<proteinExistence type="inferred from homology"/>
<dbReference type="Proteomes" id="UP001138757">
    <property type="component" value="Unassembled WGS sequence"/>
</dbReference>
<evidence type="ECO:0000313" key="5">
    <source>
        <dbReference type="EMBL" id="MBT2188198.1"/>
    </source>
</evidence>
<dbReference type="GO" id="GO:0016798">
    <property type="term" value="F:hydrolase activity, acting on glycosyl bonds"/>
    <property type="evidence" value="ECO:0007669"/>
    <property type="project" value="UniProtKB-KW"/>
</dbReference>
<keyword evidence="6" id="KW-1185">Reference proteome</keyword>
<dbReference type="RefSeq" id="WP_214624450.1">
    <property type="nucleotide sequence ID" value="NZ_JAHGAW010000009.1"/>
</dbReference>
<dbReference type="InterPro" id="IPR007184">
    <property type="entry name" value="Mannoside_phosphorylase"/>
</dbReference>
<evidence type="ECO:0000256" key="4">
    <source>
        <dbReference type="SAM" id="MobiDB-lite"/>
    </source>
</evidence>
<organism evidence="5 6">
    <name type="scientific">Sphingobium nicotianae</name>
    <dbReference type="NCBI Taxonomy" id="2782607"/>
    <lineage>
        <taxon>Bacteria</taxon>
        <taxon>Pseudomonadati</taxon>
        <taxon>Pseudomonadota</taxon>
        <taxon>Alphaproteobacteria</taxon>
        <taxon>Sphingomonadales</taxon>
        <taxon>Sphingomonadaceae</taxon>
        <taxon>Sphingobium</taxon>
    </lineage>
</organism>
<dbReference type="EMBL" id="JAHGAW010000009">
    <property type="protein sequence ID" value="MBT2188198.1"/>
    <property type="molecule type" value="Genomic_DNA"/>
</dbReference>
<dbReference type="PANTHER" id="PTHR34106:SF5">
    <property type="entry name" value="GLYCOSIDASE"/>
    <property type="match status" value="1"/>
</dbReference>
<keyword evidence="5" id="KW-0378">Hydrolase</keyword>
<dbReference type="Pfam" id="PF04041">
    <property type="entry name" value="Glyco_hydro_130"/>
    <property type="match status" value="1"/>
</dbReference>
<comment type="caution">
    <text evidence="5">The sequence shown here is derived from an EMBL/GenBank/DDBJ whole genome shotgun (WGS) entry which is preliminary data.</text>
</comment>
<gene>
    <name evidence="5" type="ORF">KK488_14680</name>
</gene>
<dbReference type="GO" id="GO:0016757">
    <property type="term" value="F:glycosyltransferase activity"/>
    <property type="evidence" value="ECO:0007669"/>
    <property type="project" value="UniProtKB-KW"/>
</dbReference>
<evidence type="ECO:0000256" key="2">
    <source>
        <dbReference type="ARBA" id="ARBA00022679"/>
    </source>
</evidence>
<keyword evidence="1" id="KW-0328">Glycosyltransferase</keyword>
<evidence type="ECO:0000256" key="3">
    <source>
        <dbReference type="ARBA" id="ARBA00024356"/>
    </source>
</evidence>
<reference evidence="5" key="1">
    <citation type="submission" date="2021-05" db="EMBL/GenBank/DDBJ databases">
        <title>Genome of Sphingobium sp. strain.</title>
        <authorList>
            <person name="Fan R."/>
        </authorList>
    </citation>
    <scope>NUCLEOTIDE SEQUENCE</scope>
    <source>
        <strain evidence="5">H33</strain>
    </source>
</reference>
<dbReference type="InterPro" id="IPR023296">
    <property type="entry name" value="Glyco_hydro_beta-prop_sf"/>
</dbReference>
<keyword evidence="5" id="KW-0326">Glycosidase</keyword>
<comment type="similarity">
    <text evidence="3">Belongs to the glycosyl hydrolase 130 family.</text>
</comment>
<sequence length="321" mass="35053">MSAAPDHGAPADPHVKDGVDDQASTVDFNVEAIENVLIEGPPALMARDLMSPFVWQEKDGRFGIMLRAVTKMGEAMTDTGVIWAGWSADGRHFSMHDTPAIVPGPDAHDAGGVEDPTVVRLSDGSYVVYYTGVLADMARGELSYATGPSLDRLTKAGVALASSKSEGNTKEATVEQTADGQWRLFYEYAADNASRIGLAIAPGVAGPWTEQATPFMPREHSWDNWHLSTGPLLTHNPDMPVMFYNGATRDARWRIGWVAFDRDCRHVVDRGIEPLITPPPVDDRTATDIAFAGSVVVVTGRIWLYYSLEDRRLARATIRRS</sequence>
<name>A0A9X1DDX1_9SPHN</name>
<dbReference type="SUPFAM" id="SSF75005">
    <property type="entry name" value="Arabinanase/levansucrase/invertase"/>
    <property type="match status" value="1"/>
</dbReference>
<accession>A0A9X1DDX1</accession>